<evidence type="ECO:0000313" key="3">
    <source>
        <dbReference type="EMBL" id="KAK7046285.1"/>
    </source>
</evidence>
<dbReference type="GO" id="GO:0000775">
    <property type="term" value="C:chromosome, centromeric region"/>
    <property type="evidence" value="ECO:0007669"/>
    <property type="project" value="InterPro"/>
</dbReference>
<evidence type="ECO:0000313" key="4">
    <source>
        <dbReference type="Proteomes" id="UP001362999"/>
    </source>
</evidence>
<organism evidence="3 4">
    <name type="scientific">Favolaschia claudopus</name>
    <dbReference type="NCBI Taxonomy" id="2862362"/>
    <lineage>
        <taxon>Eukaryota</taxon>
        <taxon>Fungi</taxon>
        <taxon>Dikarya</taxon>
        <taxon>Basidiomycota</taxon>
        <taxon>Agaricomycotina</taxon>
        <taxon>Agaricomycetes</taxon>
        <taxon>Agaricomycetidae</taxon>
        <taxon>Agaricales</taxon>
        <taxon>Marasmiineae</taxon>
        <taxon>Mycenaceae</taxon>
        <taxon>Favolaschia</taxon>
    </lineage>
</organism>
<feature type="compositionally biased region" description="Acidic residues" evidence="1">
    <location>
        <begin position="135"/>
        <end position="164"/>
    </location>
</feature>
<dbReference type="GO" id="GO:0003682">
    <property type="term" value="F:chromatin binding"/>
    <property type="evidence" value="ECO:0007669"/>
    <property type="project" value="InterPro"/>
</dbReference>
<accession>A0AAW0D5Z4</accession>
<feature type="domain" description="Centromere protein CENP-B C-terminal" evidence="2">
    <location>
        <begin position="137"/>
        <end position="214"/>
    </location>
</feature>
<dbReference type="EMBL" id="JAWWNJ010000010">
    <property type="protein sequence ID" value="KAK7046285.1"/>
    <property type="molecule type" value="Genomic_DNA"/>
</dbReference>
<gene>
    <name evidence="3" type="ORF">R3P38DRAFT_3175568</name>
</gene>
<proteinExistence type="predicted"/>
<protein>
    <recommendedName>
        <fullName evidence="2">Centromere protein CENP-B C-terminal domain-containing protein</fullName>
    </recommendedName>
</protein>
<dbReference type="GO" id="GO:0003677">
    <property type="term" value="F:DNA binding"/>
    <property type="evidence" value="ECO:0007669"/>
    <property type="project" value="InterPro"/>
</dbReference>
<sequence length="429" mass="47525">MPSNALTQTPAFAASSPPPEPVTLSIWETGISHRPLPIPSAHLPVHKSTAEAHVTPDSELHSEIPPRRVVATADASPLKVRKVTPKLYIKVPPRPSVSPAAAPENTVSLEPSTSIQDATHESIAIDSPPSPLSELEADDDDGEDELEDDDEEEDEDEDDDDDGDGEKIARPAGYASMKLSVLFKGWATKDRNIVKSHIKKVAKKHLDMTQCYQSQDKADVRKVCQIVAKKYPEMSQFRGDWATHRLLQAVLKARSSAHRKKCTKNALRQLDAALNPRVPGRARVSALQVPGKLSPLFEMPDTRGPVPTLHYKFYFSSARLYRVDGSRCSVDVLVNGALDARYPYVEDHFTLVETQAYVHDIEASCVQHLPSGDIVTKSFRCFYQRHKRLPRNVDLKIRGELLIMRTAENGMVGPWAASDVELADIIAKE</sequence>
<dbReference type="Pfam" id="PF09026">
    <property type="entry name" value="CENP-B_dimeris"/>
    <property type="match status" value="1"/>
</dbReference>
<feature type="compositionally biased region" description="Polar residues" evidence="1">
    <location>
        <begin position="105"/>
        <end position="117"/>
    </location>
</feature>
<feature type="region of interest" description="Disordered" evidence="1">
    <location>
        <begin position="1"/>
        <end position="20"/>
    </location>
</feature>
<dbReference type="InterPro" id="IPR015115">
    <property type="entry name" value="CenpB_C"/>
</dbReference>
<reference evidence="3 4" key="1">
    <citation type="journal article" date="2024" name="J Genomics">
        <title>Draft genome sequencing and assembly of Favolaschia claudopus CIRM-BRFM 2984 isolated from oak limbs.</title>
        <authorList>
            <person name="Navarro D."/>
            <person name="Drula E."/>
            <person name="Chaduli D."/>
            <person name="Cazenave R."/>
            <person name="Ahrendt S."/>
            <person name="Wang J."/>
            <person name="Lipzen A."/>
            <person name="Daum C."/>
            <person name="Barry K."/>
            <person name="Grigoriev I.V."/>
            <person name="Favel A."/>
            <person name="Rosso M.N."/>
            <person name="Martin F."/>
        </authorList>
    </citation>
    <scope>NUCLEOTIDE SEQUENCE [LARGE SCALE GENOMIC DNA]</scope>
    <source>
        <strain evidence="3 4">CIRM-BRFM 2984</strain>
    </source>
</reference>
<name>A0AAW0D5Z4_9AGAR</name>
<evidence type="ECO:0000259" key="2">
    <source>
        <dbReference type="Pfam" id="PF09026"/>
    </source>
</evidence>
<evidence type="ECO:0000256" key="1">
    <source>
        <dbReference type="SAM" id="MobiDB-lite"/>
    </source>
</evidence>
<keyword evidence="4" id="KW-1185">Reference proteome</keyword>
<dbReference type="Proteomes" id="UP001362999">
    <property type="component" value="Unassembled WGS sequence"/>
</dbReference>
<feature type="region of interest" description="Disordered" evidence="1">
    <location>
        <begin position="90"/>
        <end position="171"/>
    </location>
</feature>
<comment type="caution">
    <text evidence="3">The sequence shown here is derived from an EMBL/GenBank/DDBJ whole genome shotgun (WGS) entry which is preliminary data.</text>
</comment>
<dbReference type="AlphaFoldDB" id="A0AAW0D5Z4"/>